<dbReference type="Gene3D" id="2.40.128.640">
    <property type="match status" value="1"/>
</dbReference>
<sequence>MKTRLHLKLLKKSILIVLAAGFMQATSPEPAVYFATTPCDGIPRMWLSIPATADCEMIQWNLALQRDPRNQAPTFYKLSYAYGISKPSTQTLMNDGTRGVKEGQWSLVKDRKNRDLYRLTPTAPDAPISLVKLDDRLLHLLDQEGNLMIGHAGWSYTLNRK</sequence>
<feature type="signal peptide" evidence="1">
    <location>
        <begin position="1"/>
        <end position="27"/>
    </location>
</feature>
<proteinExistence type="predicted"/>
<evidence type="ECO:0000313" key="3">
    <source>
        <dbReference type="Proteomes" id="UP000253383"/>
    </source>
</evidence>
<dbReference type="EMBL" id="QOWE01000014">
    <property type="protein sequence ID" value="RCR68163.1"/>
    <property type="molecule type" value="Genomic_DNA"/>
</dbReference>
<evidence type="ECO:0000256" key="1">
    <source>
        <dbReference type="SAM" id="SignalP"/>
    </source>
</evidence>
<name>A0A368JNJ8_9BACT</name>
<organism evidence="2 3">
    <name type="scientific">Larkinella punicea</name>
    <dbReference type="NCBI Taxonomy" id="2315727"/>
    <lineage>
        <taxon>Bacteria</taxon>
        <taxon>Pseudomonadati</taxon>
        <taxon>Bacteroidota</taxon>
        <taxon>Cytophagia</taxon>
        <taxon>Cytophagales</taxon>
        <taxon>Spirosomataceae</taxon>
        <taxon>Larkinella</taxon>
    </lineage>
</organism>
<reference evidence="2 3" key="1">
    <citation type="submission" date="2018-07" db="EMBL/GenBank/DDBJ databases">
        <title>Genome analysis of Larkinella rosea.</title>
        <authorList>
            <person name="Zhou Z."/>
            <person name="Wang G."/>
        </authorList>
    </citation>
    <scope>NUCLEOTIDE SEQUENCE [LARGE SCALE GENOMIC DNA]</scope>
    <source>
        <strain evidence="3">zzj9</strain>
    </source>
</reference>
<accession>A0A368JNJ8</accession>
<keyword evidence="3" id="KW-1185">Reference proteome</keyword>
<feature type="chain" id="PRO_5017025402" description="Copper resistance protein NlpE" evidence="1">
    <location>
        <begin position="28"/>
        <end position="161"/>
    </location>
</feature>
<dbReference type="RefSeq" id="WP_114407294.1">
    <property type="nucleotide sequence ID" value="NZ_QOWE01000014.1"/>
</dbReference>
<dbReference type="Proteomes" id="UP000253383">
    <property type="component" value="Unassembled WGS sequence"/>
</dbReference>
<dbReference type="AlphaFoldDB" id="A0A368JNJ8"/>
<keyword evidence="1" id="KW-0732">Signal</keyword>
<evidence type="ECO:0000313" key="2">
    <source>
        <dbReference type="EMBL" id="RCR68163.1"/>
    </source>
</evidence>
<protein>
    <recommendedName>
        <fullName evidence="4">Copper resistance protein NlpE</fullName>
    </recommendedName>
</protein>
<evidence type="ECO:0008006" key="4">
    <source>
        <dbReference type="Google" id="ProtNLM"/>
    </source>
</evidence>
<dbReference type="OrthoDB" id="680977at2"/>
<gene>
    <name evidence="2" type="ORF">DUE52_17310</name>
</gene>
<comment type="caution">
    <text evidence="2">The sequence shown here is derived from an EMBL/GenBank/DDBJ whole genome shotgun (WGS) entry which is preliminary data.</text>
</comment>